<evidence type="ECO:0000313" key="4">
    <source>
        <dbReference type="Proteomes" id="UP000807342"/>
    </source>
</evidence>
<organism evidence="3 4">
    <name type="scientific">Macrolepiota fuliginosa MF-IS2</name>
    <dbReference type="NCBI Taxonomy" id="1400762"/>
    <lineage>
        <taxon>Eukaryota</taxon>
        <taxon>Fungi</taxon>
        <taxon>Dikarya</taxon>
        <taxon>Basidiomycota</taxon>
        <taxon>Agaricomycotina</taxon>
        <taxon>Agaricomycetes</taxon>
        <taxon>Agaricomycetidae</taxon>
        <taxon>Agaricales</taxon>
        <taxon>Agaricineae</taxon>
        <taxon>Agaricaceae</taxon>
        <taxon>Macrolepiota</taxon>
    </lineage>
</organism>
<dbReference type="GO" id="GO:0030479">
    <property type="term" value="C:actin cortical patch"/>
    <property type="evidence" value="ECO:0007669"/>
    <property type="project" value="UniProtKB-ARBA"/>
</dbReference>
<name>A0A9P5XL92_9AGAR</name>
<dbReference type="PROSITE" id="PS50229">
    <property type="entry name" value="WH1"/>
    <property type="match status" value="1"/>
</dbReference>
<dbReference type="Gene3D" id="2.30.29.30">
    <property type="entry name" value="Pleckstrin-homology domain (PH domain)/Phosphotyrosine-binding domain (PTB)"/>
    <property type="match status" value="1"/>
</dbReference>
<dbReference type="GO" id="GO:0007015">
    <property type="term" value="P:actin filament organization"/>
    <property type="evidence" value="ECO:0007669"/>
    <property type="project" value="UniProtKB-ARBA"/>
</dbReference>
<evidence type="ECO:0000259" key="2">
    <source>
        <dbReference type="PROSITE" id="PS50229"/>
    </source>
</evidence>
<dbReference type="FunFam" id="2.30.29.30:FF:000281">
    <property type="entry name" value="Actin associated protein"/>
    <property type="match status" value="1"/>
</dbReference>
<proteinExistence type="predicted"/>
<reference evidence="3" key="1">
    <citation type="submission" date="2020-11" db="EMBL/GenBank/DDBJ databases">
        <authorList>
            <consortium name="DOE Joint Genome Institute"/>
            <person name="Ahrendt S."/>
            <person name="Riley R."/>
            <person name="Andreopoulos W."/>
            <person name="Labutti K."/>
            <person name="Pangilinan J."/>
            <person name="Ruiz-Duenas F.J."/>
            <person name="Barrasa J.M."/>
            <person name="Sanchez-Garcia M."/>
            <person name="Camarero S."/>
            <person name="Miyauchi S."/>
            <person name="Serrano A."/>
            <person name="Linde D."/>
            <person name="Babiker R."/>
            <person name="Drula E."/>
            <person name="Ayuso-Fernandez I."/>
            <person name="Pacheco R."/>
            <person name="Padilla G."/>
            <person name="Ferreira P."/>
            <person name="Barriuso J."/>
            <person name="Kellner H."/>
            <person name="Castanera R."/>
            <person name="Alfaro M."/>
            <person name="Ramirez L."/>
            <person name="Pisabarro A.G."/>
            <person name="Kuo A."/>
            <person name="Tritt A."/>
            <person name="Lipzen A."/>
            <person name="He G."/>
            <person name="Yan M."/>
            <person name="Ng V."/>
            <person name="Cullen D."/>
            <person name="Martin F."/>
            <person name="Rosso M.-N."/>
            <person name="Henrissat B."/>
            <person name="Hibbett D."/>
            <person name="Martinez A.T."/>
            <person name="Grigoriev I.V."/>
        </authorList>
    </citation>
    <scope>NUCLEOTIDE SEQUENCE</scope>
    <source>
        <strain evidence="3">MF-IS2</strain>
    </source>
</reference>
<accession>A0A9P5XL92</accession>
<dbReference type="EMBL" id="MU151083">
    <property type="protein sequence ID" value="KAF9451595.1"/>
    <property type="molecule type" value="Genomic_DNA"/>
</dbReference>
<dbReference type="Proteomes" id="UP000807342">
    <property type="component" value="Unassembled WGS sequence"/>
</dbReference>
<dbReference type="Pfam" id="PF00568">
    <property type="entry name" value="WH1"/>
    <property type="match status" value="1"/>
</dbReference>
<keyword evidence="1" id="KW-0597">Phosphoprotein</keyword>
<comment type="caution">
    <text evidence="3">The sequence shown here is derived from an EMBL/GenBank/DDBJ whole genome shotgun (WGS) entry which is preliminary data.</text>
</comment>
<evidence type="ECO:0000313" key="3">
    <source>
        <dbReference type="EMBL" id="KAF9451595.1"/>
    </source>
</evidence>
<keyword evidence="4" id="KW-1185">Reference proteome</keyword>
<dbReference type="InterPro" id="IPR011993">
    <property type="entry name" value="PH-like_dom_sf"/>
</dbReference>
<dbReference type="CDD" id="cd01205">
    <property type="entry name" value="EVH1_WASP-like"/>
    <property type="match status" value="1"/>
</dbReference>
<evidence type="ECO:0000256" key="1">
    <source>
        <dbReference type="ARBA" id="ARBA00022553"/>
    </source>
</evidence>
<protein>
    <submittedName>
        <fullName evidence="3">WH1-domain-containing protein</fullName>
    </submittedName>
</protein>
<feature type="domain" description="WH1" evidence="2">
    <location>
        <begin position="19"/>
        <end position="130"/>
    </location>
</feature>
<dbReference type="OrthoDB" id="8963340at2759"/>
<sequence length="147" mass="16424">MPAQTVLNPEEKAKIKNAIPESSNKIFSAALARIYYAHPNPQQWSYAGLQGAIVLSKDNNSGAMNLKLVDIDGTRGVIWEHELYDGFELFQDRGFFHSFPGDDCMIGLVYADEQEAKLFFKKVKLKKKLATGKEYSGGLTTLINRPP</sequence>
<dbReference type="SUPFAM" id="SSF50729">
    <property type="entry name" value="PH domain-like"/>
    <property type="match status" value="1"/>
</dbReference>
<gene>
    <name evidence="3" type="ORF">P691DRAFT_662966</name>
</gene>
<dbReference type="GO" id="GO:0071933">
    <property type="term" value="F:Arp2/3 complex binding"/>
    <property type="evidence" value="ECO:0007669"/>
    <property type="project" value="UniProtKB-ARBA"/>
</dbReference>
<dbReference type="InterPro" id="IPR000697">
    <property type="entry name" value="WH1/EVH1_dom"/>
</dbReference>
<dbReference type="InterPro" id="IPR033927">
    <property type="entry name" value="WASPfam_EVH1"/>
</dbReference>
<dbReference type="SMART" id="SM00461">
    <property type="entry name" value="WH1"/>
    <property type="match status" value="1"/>
</dbReference>
<dbReference type="AlphaFoldDB" id="A0A9P5XL92"/>
<dbReference type="GO" id="GO:0008092">
    <property type="term" value="F:cytoskeletal protein binding"/>
    <property type="evidence" value="ECO:0007669"/>
    <property type="project" value="UniProtKB-ARBA"/>
</dbReference>